<evidence type="ECO:0000313" key="2">
    <source>
        <dbReference type="Proteomes" id="UP001281147"/>
    </source>
</evidence>
<dbReference type="EMBL" id="JAUTXU010000293">
    <property type="protein sequence ID" value="KAK3686971.1"/>
    <property type="molecule type" value="Genomic_DNA"/>
</dbReference>
<protein>
    <submittedName>
        <fullName evidence="1">Uncharacterized protein</fullName>
    </submittedName>
</protein>
<comment type="caution">
    <text evidence="1">The sequence shown here is derived from an EMBL/GenBank/DDBJ whole genome shotgun (WGS) entry which is preliminary data.</text>
</comment>
<evidence type="ECO:0000313" key="1">
    <source>
        <dbReference type="EMBL" id="KAK3686971.1"/>
    </source>
</evidence>
<proteinExistence type="predicted"/>
<organism evidence="1 2">
    <name type="scientific">Vermiconidia calcicola</name>
    <dbReference type="NCBI Taxonomy" id="1690605"/>
    <lineage>
        <taxon>Eukaryota</taxon>
        <taxon>Fungi</taxon>
        <taxon>Dikarya</taxon>
        <taxon>Ascomycota</taxon>
        <taxon>Pezizomycotina</taxon>
        <taxon>Dothideomycetes</taxon>
        <taxon>Dothideomycetidae</taxon>
        <taxon>Mycosphaerellales</taxon>
        <taxon>Extremaceae</taxon>
        <taxon>Vermiconidia</taxon>
    </lineage>
</organism>
<keyword evidence="2" id="KW-1185">Reference proteome</keyword>
<accession>A0ACC3MES8</accession>
<name>A0ACC3MES8_9PEZI</name>
<gene>
    <name evidence="1" type="ORF">LTR37_019273</name>
</gene>
<dbReference type="Proteomes" id="UP001281147">
    <property type="component" value="Unassembled WGS sequence"/>
</dbReference>
<sequence length="298" mass="32811">MGVPLKFEISYNTDTKDYPQLDLPVKTLPSGKKVFVKTRGHSGEGYNGGGKNGENGKANGAKNGNGNGNGKDKGKNEEKKKNCGDAHEGEAEKKDDDVAFTPEEDAKLKEMKGENKSWKEIMAEMGRGKHVLTARWKEINVADAGNAGDAVKKDEDEGGKKGGKKGAKNQETNNNDKAGGGGRGDKGENKKKDKNQNQNQKAEKQAAEKKSAPREKPPFKAASVRSTGEARFTFADVRTLEEDELFSFGELQFLSELLMHDDYGRWLRIASRFFDKTGRRIAPEDVRDKFIELARSRA</sequence>
<reference evidence="1" key="1">
    <citation type="submission" date="2023-07" db="EMBL/GenBank/DDBJ databases">
        <title>Black Yeasts Isolated from many extreme environments.</title>
        <authorList>
            <person name="Coleine C."/>
            <person name="Stajich J.E."/>
            <person name="Selbmann L."/>
        </authorList>
    </citation>
    <scope>NUCLEOTIDE SEQUENCE</scope>
    <source>
        <strain evidence="1">CCFEE 5714</strain>
    </source>
</reference>